<sequence length="411" mass="44952">MNDTVASLPSSETPDALDGQPIERVTRDGVEYVILGTAHVSRASVAAVEALCERETFDAIAVELCDSRARSMLDPDAFKRMDLFQVIRQGKTGMVAASLVLGSFQKRLAEQYGIEPGAEMKAAMQCADRDGQPLWTVDRDVGLTLKRAWRSLGFREKFGVLMSLVGSLFEREDIAEHEIEKLKSGDMLEGAFSEFAKSSEGLYNGLIAERDAFMAARLREQAAQAPDARKVLVVIGAGHLKGLCTHLAEQNDDPGTRIAELERMPPAARWPRYLGFGLVLAIFIAIGFAFHRSTALGTDALLTWVLCTGLLGATGAIIARGHPLSVLTSFIAAPLKPIRMAIPAGAIGALTEVWLRKPQVSDFEGMRDDIGHWRGWWRNRVVRVFLLFTLVNIGTVIGEYIAGVHIIHSLL</sequence>
<dbReference type="Pfam" id="PF01963">
    <property type="entry name" value="TraB_PrgY_gumN"/>
    <property type="match status" value="1"/>
</dbReference>
<dbReference type="Proteomes" id="UP000541636">
    <property type="component" value="Unassembled WGS sequence"/>
</dbReference>
<keyword evidence="4" id="KW-1185">Reference proteome</keyword>
<proteinExistence type="predicted"/>
<feature type="transmembrane region" description="Helical" evidence="2">
    <location>
        <begin position="302"/>
        <end position="319"/>
    </location>
</feature>
<dbReference type="PANTHER" id="PTHR21530">
    <property type="entry name" value="PHEROMONE SHUTDOWN PROTEIN"/>
    <property type="match status" value="1"/>
</dbReference>
<dbReference type="AlphaFoldDB" id="A0A846ZII0"/>
<dbReference type="PANTHER" id="PTHR21530:SF7">
    <property type="entry name" value="TRAB DOMAIN-CONTAINING PROTEIN"/>
    <property type="match status" value="1"/>
</dbReference>
<accession>A0A846ZII0</accession>
<reference evidence="3 4" key="1">
    <citation type="journal article" date="2017" name="Int. J. Syst. Evol. Microbiol.">
        <title>Oleiagrimonas citrea sp. nov., a marine bacterium isolated from tidal flat sediment and emended description of the genus Oleiagrimonas Fang et al. 2015 and Oleiagrimonas soli.</title>
        <authorList>
            <person name="Yang S.H."/>
            <person name="Seo H.S."/>
            <person name="Seong C.N."/>
            <person name="Kwon K.K."/>
        </authorList>
    </citation>
    <scope>NUCLEOTIDE SEQUENCE [LARGE SCALE GENOMIC DNA]</scope>
    <source>
        <strain evidence="3 4">MEBiC09124</strain>
    </source>
</reference>
<evidence type="ECO:0000256" key="1">
    <source>
        <dbReference type="SAM" id="MobiDB-lite"/>
    </source>
</evidence>
<keyword evidence="2" id="KW-0812">Transmembrane</keyword>
<dbReference type="InterPro" id="IPR002816">
    <property type="entry name" value="TraB/PrgY/GumN_fam"/>
</dbReference>
<feature type="transmembrane region" description="Helical" evidence="2">
    <location>
        <begin position="273"/>
        <end position="290"/>
    </location>
</feature>
<comment type="caution">
    <text evidence="3">The sequence shown here is derived from an EMBL/GenBank/DDBJ whole genome shotgun (WGS) entry which is preliminary data.</text>
</comment>
<feature type="region of interest" description="Disordered" evidence="1">
    <location>
        <begin position="1"/>
        <end position="21"/>
    </location>
</feature>
<protein>
    <submittedName>
        <fullName evidence="3">TraB/GumN family protein</fullName>
    </submittedName>
</protein>
<keyword evidence="2" id="KW-0472">Membrane</keyword>
<dbReference type="CDD" id="cd14726">
    <property type="entry name" value="TraB_PrgY-like"/>
    <property type="match status" value="1"/>
</dbReference>
<dbReference type="NCBIfam" id="TIGR00261">
    <property type="entry name" value="traB"/>
    <property type="match status" value="1"/>
</dbReference>
<dbReference type="EMBL" id="JAAZQD010000001">
    <property type="protein sequence ID" value="NKZ37398.1"/>
    <property type="molecule type" value="Genomic_DNA"/>
</dbReference>
<dbReference type="InterPro" id="IPR046345">
    <property type="entry name" value="TraB_PrgY-like"/>
</dbReference>
<dbReference type="RefSeq" id="WP_113064945.1">
    <property type="nucleotide sequence ID" value="NZ_JAAZQD010000001.1"/>
</dbReference>
<dbReference type="InterPro" id="IPR005230">
    <property type="entry name" value="TraB_bac"/>
</dbReference>
<feature type="transmembrane region" description="Helical" evidence="2">
    <location>
        <begin position="384"/>
        <end position="407"/>
    </location>
</feature>
<gene>
    <name evidence="3" type="ORF">HF690_00335</name>
</gene>
<evidence type="ECO:0000313" key="3">
    <source>
        <dbReference type="EMBL" id="NKZ37398.1"/>
    </source>
</evidence>
<evidence type="ECO:0000313" key="4">
    <source>
        <dbReference type="Proteomes" id="UP000541636"/>
    </source>
</evidence>
<keyword evidence="2" id="KW-1133">Transmembrane helix</keyword>
<name>A0A846ZII0_9GAMM</name>
<evidence type="ECO:0000256" key="2">
    <source>
        <dbReference type="SAM" id="Phobius"/>
    </source>
</evidence>
<organism evidence="3 4">
    <name type="scientific">Oleiagrimonas citrea</name>
    <dbReference type="NCBI Taxonomy" id="1665687"/>
    <lineage>
        <taxon>Bacteria</taxon>
        <taxon>Pseudomonadati</taxon>
        <taxon>Pseudomonadota</taxon>
        <taxon>Gammaproteobacteria</taxon>
        <taxon>Lysobacterales</taxon>
        <taxon>Rhodanobacteraceae</taxon>
        <taxon>Oleiagrimonas</taxon>
    </lineage>
</organism>
<feature type="compositionally biased region" description="Polar residues" evidence="1">
    <location>
        <begin position="1"/>
        <end position="13"/>
    </location>
</feature>